<accession>A0A327KNI0</accession>
<dbReference type="Proteomes" id="UP000248863">
    <property type="component" value="Unassembled WGS sequence"/>
</dbReference>
<protein>
    <submittedName>
        <fullName evidence="1">Uncharacterized protein</fullName>
    </submittedName>
</protein>
<reference evidence="1 2" key="1">
    <citation type="submission" date="2017-07" db="EMBL/GenBank/DDBJ databases">
        <title>Draft Genome Sequences of Select Purple Nonsulfur Bacteria.</title>
        <authorList>
            <person name="Lasarre B."/>
            <person name="Mckinlay J.B."/>
        </authorList>
    </citation>
    <scope>NUCLEOTIDE SEQUENCE [LARGE SCALE GENOMIC DNA]</scope>
    <source>
        <strain evidence="1 2">DSM 11907</strain>
    </source>
</reference>
<proteinExistence type="predicted"/>
<keyword evidence="2" id="KW-1185">Reference proteome</keyword>
<gene>
    <name evidence="1" type="ORF">CH338_06300</name>
</gene>
<organism evidence="1 2">
    <name type="scientific">Rhodoplanes elegans</name>
    <dbReference type="NCBI Taxonomy" id="29408"/>
    <lineage>
        <taxon>Bacteria</taxon>
        <taxon>Pseudomonadati</taxon>
        <taxon>Pseudomonadota</taxon>
        <taxon>Alphaproteobacteria</taxon>
        <taxon>Hyphomicrobiales</taxon>
        <taxon>Nitrobacteraceae</taxon>
        <taxon>Rhodoplanes</taxon>
    </lineage>
</organism>
<dbReference type="RefSeq" id="WP_111356283.1">
    <property type="nucleotide sequence ID" value="NZ_NHSK01000074.1"/>
</dbReference>
<dbReference type="EMBL" id="NPEU01000041">
    <property type="protein sequence ID" value="RAI40450.1"/>
    <property type="molecule type" value="Genomic_DNA"/>
</dbReference>
<evidence type="ECO:0000313" key="2">
    <source>
        <dbReference type="Proteomes" id="UP000248863"/>
    </source>
</evidence>
<evidence type="ECO:0000313" key="1">
    <source>
        <dbReference type="EMBL" id="RAI40450.1"/>
    </source>
</evidence>
<comment type="caution">
    <text evidence="1">The sequence shown here is derived from an EMBL/GenBank/DDBJ whole genome shotgun (WGS) entry which is preliminary data.</text>
</comment>
<name>A0A327KNI0_9BRAD</name>
<sequence length="175" mass="19726">MLDRIATPITHVPRRTRLTRVAAVATAQAKASGADALAAHEAGITAAFRAEFREPNNMKLAAERTIRLGPDNDQSRIWFGPVIDLLIRRQVADATQACEALRWHVIRERRIAEERRTPDSALFRAAREALLIARWMRRYRLDHWVPSVLAVMSEPRVGATVHVSAETARFVMTGR</sequence>
<dbReference type="AlphaFoldDB" id="A0A327KNI0"/>